<dbReference type="SUPFAM" id="SSF103481">
    <property type="entry name" value="Multidrug resistance efflux transporter EmrE"/>
    <property type="match status" value="1"/>
</dbReference>
<sequence>MLCTSLPVREAPLGTCRSAHRPERGGDEGFGWGRLRPGGGGTGTDRSRQTVAVGSEETDDGGRAGLALVCGAGVVWGTIGPVVDVVVRRSELTVWTAGAYRAVWALLALAAVVAVLRRGAACARVLRRSASRTAAVGVLTGAFQVLFFVSVGAGGVTIATVVALGVAPLAPMVLRSALRRRPPGRGEVVAVVCAVSGLLLVSLGGAGATDPAHPGLAVAAAVGSGVAFGLSAEVAGPLTQVHDSLAVAALSTGVAALVVLVAGLAVAVPGGLPLGPGDPGTVLLVAYLGVGTMALAYVLFFAGLRTTASGTAVLAALLEPVTAVVIAVLLLGERLTVVSAVGAVLIVATIASLGRRPVVVPR</sequence>
<feature type="region of interest" description="Disordered" evidence="7">
    <location>
        <begin position="14"/>
        <end position="59"/>
    </location>
</feature>
<evidence type="ECO:0000259" key="9">
    <source>
        <dbReference type="Pfam" id="PF00892"/>
    </source>
</evidence>
<dbReference type="EMBL" id="WUEK01000001">
    <property type="protein sequence ID" value="MXG88018.1"/>
    <property type="molecule type" value="Genomic_DNA"/>
</dbReference>
<evidence type="ECO:0000256" key="2">
    <source>
        <dbReference type="ARBA" id="ARBA00007362"/>
    </source>
</evidence>
<keyword evidence="6 8" id="KW-0472">Membrane</keyword>
<feature type="transmembrane region" description="Helical" evidence="8">
    <location>
        <begin position="244"/>
        <end position="268"/>
    </location>
</feature>
<evidence type="ECO:0000256" key="6">
    <source>
        <dbReference type="ARBA" id="ARBA00023136"/>
    </source>
</evidence>
<dbReference type="GO" id="GO:0005886">
    <property type="term" value="C:plasma membrane"/>
    <property type="evidence" value="ECO:0007669"/>
    <property type="project" value="UniProtKB-SubCell"/>
</dbReference>
<feature type="transmembrane region" description="Helical" evidence="8">
    <location>
        <begin position="66"/>
        <end position="87"/>
    </location>
</feature>
<evidence type="ECO:0000256" key="4">
    <source>
        <dbReference type="ARBA" id="ARBA00022692"/>
    </source>
</evidence>
<keyword evidence="4 8" id="KW-0812">Transmembrane</keyword>
<dbReference type="PANTHER" id="PTHR42920:SF5">
    <property type="entry name" value="EAMA DOMAIN-CONTAINING PROTEIN"/>
    <property type="match status" value="1"/>
</dbReference>
<feature type="transmembrane region" description="Helical" evidence="8">
    <location>
        <begin position="337"/>
        <end position="354"/>
    </location>
</feature>
<feature type="transmembrane region" description="Helical" evidence="8">
    <location>
        <begin position="129"/>
        <end position="149"/>
    </location>
</feature>
<feature type="domain" description="EamA" evidence="9">
    <location>
        <begin position="217"/>
        <end position="351"/>
    </location>
</feature>
<feature type="transmembrane region" description="Helical" evidence="8">
    <location>
        <begin position="155"/>
        <end position="174"/>
    </location>
</feature>
<dbReference type="Pfam" id="PF00892">
    <property type="entry name" value="EamA"/>
    <property type="match status" value="2"/>
</dbReference>
<dbReference type="Proteomes" id="UP000473325">
    <property type="component" value="Unassembled WGS sequence"/>
</dbReference>
<feature type="transmembrane region" description="Helical" evidence="8">
    <location>
        <begin position="212"/>
        <end position="232"/>
    </location>
</feature>
<keyword evidence="5 8" id="KW-1133">Transmembrane helix</keyword>
<proteinExistence type="inferred from homology"/>
<comment type="similarity">
    <text evidence="2">Belongs to the EamA transporter family.</text>
</comment>
<evidence type="ECO:0000313" key="11">
    <source>
        <dbReference type="Proteomes" id="UP000473325"/>
    </source>
</evidence>
<feature type="transmembrane region" description="Helical" evidence="8">
    <location>
        <begin position="280"/>
        <end position="300"/>
    </location>
</feature>
<reference evidence="10 11" key="1">
    <citation type="submission" date="2019-12" db="EMBL/GenBank/DDBJ databases">
        <authorList>
            <person name="Kun Z."/>
        </authorList>
    </citation>
    <scope>NUCLEOTIDE SEQUENCE [LARGE SCALE GENOMIC DNA]</scope>
    <source>
        <strain evidence="10 11">YIM 123512</strain>
    </source>
</reference>
<evidence type="ECO:0000256" key="7">
    <source>
        <dbReference type="SAM" id="MobiDB-lite"/>
    </source>
</evidence>
<comment type="caution">
    <text evidence="10">The sequence shown here is derived from an EMBL/GenBank/DDBJ whole genome shotgun (WGS) entry which is preliminary data.</text>
</comment>
<organism evidence="10 11">
    <name type="scientific">Nocardioides flavescens</name>
    <dbReference type="NCBI Taxonomy" id="2691959"/>
    <lineage>
        <taxon>Bacteria</taxon>
        <taxon>Bacillati</taxon>
        <taxon>Actinomycetota</taxon>
        <taxon>Actinomycetes</taxon>
        <taxon>Propionibacteriales</taxon>
        <taxon>Nocardioidaceae</taxon>
        <taxon>Nocardioides</taxon>
    </lineage>
</organism>
<keyword evidence="3" id="KW-1003">Cell membrane</keyword>
<keyword evidence="11" id="KW-1185">Reference proteome</keyword>
<dbReference type="PANTHER" id="PTHR42920">
    <property type="entry name" value="OS03G0707200 PROTEIN-RELATED"/>
    <property type="match status" value="1"/>
</dbReference>
<dbReference type="AlphaFoldDB" id="A0A6L7EQY8"/>
<feature type="transmembrane region" description="Helical" evidence="8">
    <location>
        <begin position="186"/>
        <end position="206"/>
    </location>
</feature>
<feature type="domain" description="EamA" evidence="9">
    <location>
        <begin position="64"/>
        <end position="202"/>
    </location>
</feature>
<evidence type="ECO:0000313" key="10">
    <source>
        <dbReference type="EMBL" id="MXG88018.1"/>
    </source>
</evidence>
<evidence type="ECO:0000256" key="3">
    <source>
        <dbReference type="ARBA" id="ARBA00022475"/>
    </source>
</evidence>
<evidence type="ECO:0000256" key="8">
    <source>
        <dbReference type="SAM" id="Phobius"/>
    </source>
</evidence>
<evidence type="ECO:0000256" key="5">
    <source>
        <dbReference type="ARBA" id="ARBA00022989"/>
    </source>
</evidence>
<feature type="compositionally biased region" description="Gly residues" evidence="7">
    <location>
        <begin position="28"/>
        <end position="43"/>
    </location>
</feature>
<name>A0A6L7EQY8_9ACTN</name>
<accession>A0A6L7EQY8</accession>
<protein>
    <submittedName>
        <fullName evidence="10">EamA family transporter</fullName>
    </submittedName>
</protein>
<gene>
    <name evidence="10" type="ORF">GRQ65_00460</name>
</gene>
<dbReference type="InterPro" id="IPR000620">
    <property type="entry name" value="EamA_dom"/>
</dbReference>
<feature type="transmembrane region" description="Helical" evidence="8">
    <location>
        <begin position="312"/>
        <end position="331"/>
    </location>
</feature>
<dbReference type="InterPro" id="IPR037185">
    <property type="entry name" value="EmrE-like"/>
</dbReference>
<feature type="transmembrane region" description="Helical" evidence="8">
    <location>
        <begin position="99"/>
        <end position="117"/>
    </location>
</feature>
<comment type="subcellular location">
    <subcellularLocation>
        <location evidence="1">Cell membrane</location>
        <topology evidence="1">Multi-pass membrane protein</topology>
    </subcellularLocation>
</comment>
<dbReference type="InterPro" id="IPR051258">
    <property type="entry name" value="Diverse_Substrate_Transporter"/>
</dbReference>
<evidence type="ECO:0000256" key="1">
    <source>
        <dbReference type="ARBA" id="ARBA00004651"/>
    </source>
</evidence>